<keyword evidence="8" id="KW-0833">Ubl conjugation pathway</keyword>
<dbReference type="InterPro" id="IPR013083">
    <property type="entry name" value="Znf_RING/FYVE/PHD"/>
</dbReference>
<keyword evidence="9" id="KW-0413">Isomerase</keyword>
<keyword evidence="14" id="KW-0012">Acyltransferase</keyword>
<feature type="compositionally biased region" description="Basic and acidic residues" evidence="12">
    <location>
        <begin position="834"/>
        <end position="845"/>
    </location>
</feature>
<dbReference type="SMART" id="SM00504">
    <property type="entry name" value="Ubox"/>
    <property type="match status" value="1"/>
</dbReference>
<dbReference type="Pfam" id="PF10408">
    <property type="entry name" value="Ufd2P_core"/>
    <property type="match status" value="1"/>
</dbReference>
<dbReference type="SUPFAM" id="SSF57850">
    <property type="entry name" value="RING/U-box"/>
    <property type="match status" value="1"/>
</dbReference>
<dbReference type="GO" id="GO:0036503">
    <property type="term" value="P:ERAD pathway"/>
    <property type="evidence" value="ECO:0007669"/>
    <property type="project" value="InterPro"/>
</dbReference>
<keyword evidence="15" id="KW-1185">Reference proteome</keyword>
<dbReference type="AlphaFoldDB" id="A0AAN7T4C5"/>
<comment type="catalytic activity">
    <reaction evidence="1">
        <text>S-ubiquitinyl-[E2 ubiquitin-conjugating enzyme]-L-cysteine + [acceptor protein]-L-lysine = [E2 ubiquitin-conjugating enzyme]-L-cysteine + N(6)-ubiquitinyl-[acceptor protein]-L-lysine.</text>
        <dbReference type="EC" id="2.3.2.27"/>
    </reaction>
</comment>
<dbReference type="GO" id="GO:0000209">
    <property type="term" value="P:protein polyubiquitination"/>
    <property type="evidence" value="ECO:0007669"/>
    <property type="project" value="TreeGrafter"/>
</dbReference>
<keyword evidence="6" id="KW-0963">Cytoplasm</keyword>
<reference evidence="14 15" key="1">
    <citation type="submission" date="2023-08" db="EMBL/GenBank/DDBJ databases">
        <title>Black Yeasts Isolated from many extreme environments.</title>
        <authorList>
            <person name="Coleine C."/>
            <person name="Stajich J.E."/>
            <person name="Selbmann L."/>
        </authorList>
    </citation>
    <scope>NUCLEOTIDE SEQUENCE [LARGE SCALE GENOMIC DNA]</scope>
    <source>
        <strain evidence="14 15">CCFEE 5910</strain>
    </source>
</reference>
<dbReference type="GO" id="GO:0005634">
    <property type="term" value="C:nucleus"/>
    <property type="evidence" value="ECO:0007669"/>
    <property type="project" value="UniProtKB-SubCell"/>
</dbReference>
<dbReference type="GO" id="GO:0006511">
    <property type="term" value="P:ubiquitin-dependent protein catabolic process"/>
    <property type="evidence" value="ECO:0007669"/>
    <property type="project" value="InterPro"/>
</dbReference>
<name>A0AAN7T4C5_9EURO</name>
<dbReference type="PANTHER" id="PTHR13931:SF2">
    <property type="entry name" value="UBIQUITIN CONJUGATION FACTOR E4 B"/>
    <property type="match status" value="1"/>
</dbReference>
<sequence>MSEPMTDADKIRNKRLAKLQQAQAQQPENSPPEAVVTDASPESKQTTTEVTNDGKTSASMTAPALSDLSNTTPQPPSSSIPTHAAPRINISRAITPQKREMNGTQRSSSRPSSRSSSRQPDVNKAAESIEQWEDRILRNIFRLSLDSQQKKDQNGHDLHILPNLREELEAEGQELRLRTDLLEQAIMEAGADLGRSTPHDWLFACWKRVLRLYKSIKDRTPENQKWTILQEARRLCFSWCILSITTPEIFNAEYDGSKAFADHLLQHPDDDQGVCHDFMLEAVARWADDDTIPPVFVAAVEDLSIRLSALTMDDDYSPYMSLMRRLVTFKPVILALTESPHFCDKSVPAAELETRTTLGPFFQLSPLQAKVTSQYFAGPKTMDQGRIRNAQQALQMSLRAHQTELFDIVDPMVRASPQSRERLLDWFALAINLNHKRQAIRVDKKTVSSDGFMLNINTVLDRLSEPFIDARFTKIDRPQLDYFRRSPRVDITDETKLNATDEESQKFYSTSIEGQNNFISEVFFLTVAAHHYGLEATRKTLKDMERELKHMEKQLAQFEEERQKYITNPAQLAMFENALKKYKDQLEKGLSYKFAIQGVLTDEQSQARAMQFMRFVTVWLLRQMSGGTFPEKQLSLPFPSQPDALKCLPEYFLNVISGNFAFILYNLPQIITSTQSDELIMLCIAFLESSGFIKNPYLKAELITILYRGTAPYRYGGPGILANQYNALPFATEHLMHAVMRFFIEAEFMGGHTQFFDKFNIRFEIFQIIKCIWPNPVYRQKLLKEAKVNLDFFVRFVNLLLNDVTFVLDESFTAFHSINNLSQELATSGSTVSEEERKEKEEALESAKSKAKSYMQLTNETVHMLKLFTEALGDAFTMPEIVQRLADMLDYNLEAMVPPKASSLKVENPKEYNFDPKALLNEIVDVYMNLMNKENFVLAVARDGRSYKPQNFQAARQIMQQKVLKSPEEIRRWDTLVKKFALAKEEDEAADADLGEIPDEFLDPLMYTLMDDPVILPTSKNILDRSTIRSHLLSDPNDPFNRQPLKIEDVIPATEIKAQIQKFKDERLSGRKKEFVETVQVESKGEEGQTLGDVAMTEREPTQVAASTGPNAMDTGI</sequence>
<dbReference type="EC" id="2.3.2.27" evidence="14"/>
<dbReference type="GO" id="GO:0000151">
    <property type="term" value="C:ubiquitin ligase complex"/>
    <property type="evidence" value="ECO:0007669"/>
    <property type="project" value="InterPro"/>
</dbReference>
<dbReference type="GO" id="GO:0005737">
    <property type="term" value="C:cytoplasm"/>
    <property type="evidence" value="ECO:0007669"/>
    <property type="project" value="UniProtKB-SubCell"/>
</dbReference>
<evidence type="ECO:0000256" key="4">
    <source>
        <dbReference type="ARBA" id="ARBA00004906"/>
    </source>
</evidence>
<evidence type="ECO:0000256" key="9">
    <source>
        <dbReference type="ARBA" id="ARBA00023110"/>
    </source>
</evidence>
<dbReference type="FunFam" id="3.30.40.10:FF:000055">
    <property type="entry name" value="Ubiquitin conjugation factor e4 a"/>
    <property type="match status" value="1"/>
</dbReference>
<dbReference type="Proteomes" id="UP001309876">
    <property type="component" value="Unassembled WGS sequence"/>
</dbReference>
<keyword evidence="10" id="KW-0539">Nucleus</keyword>
<evidence type="ECO:0000256" key="2">
    <source>
        <dbReference type="ARBA" id="ARBA00004123"/>
    </source>
</evidence>
<feature type="region of interest" description="Disordered" evidence="12">
    <location>
        <begin position="1"/>
        <end position="126"/>
    </location>
</feature>
<evidence type="ECO:0000313" key="15">
    <source>
        <dbReference type="Proteomes" id="UP001309876"/>
    </source>
</evidence>
<evidence type="ECO:0000256" key="11">
    <source>
        <dbReference type="SAM" id="Coils"/>
    </source>
</evidence>
<evidence type="ECO:0000256" key="7">
    <source>
        <dbReference type="ARBA" id="ARBA00022679"/>
    </source>
</evidence>
<evidence type="ECO:0000259" key="13">
    <source>
        <dbReference type="PROSITE" id="PS51698"/>
    </source>
</evidence>
<evidence type="ECO:0000256" key="8">
    <source>
        <dbReference type="ARBA" id="ARBA00022786"/>
    </source>
</evidence>
<accession>A0AAN7T4C5</accession>
<dbReference type="GO" id="GO:0034450">
    <property type="term" value="F:ubiquitin-ubiquitin ligase activity"/>
    <property type="evidence" value="ECO:0007669"/>
    <property type="project" value="InterPro"/>
</dbReference>
<evidence type="ECO:0000256" key="3">
    <source>
        <dbReference type="ARBA" id="ARBA00004496"/>
    </source>
</evidence>
<proteinExistence type="inferred from homology"/>
<dbReference type="InterPro" id="IPR003613">
    <property type="entry name" value="Ubox_domain"/>
</dbReference>
<organism evidence="14 15">
    <name type="scientific">Lithohypha guttulata</name>
    <dbReference type="NCBI Taxonomy" id="1690604"/>
    <lineage>
        <taxon>Eukaryota</taxon>
        <taxon>Fungi</taxon>
        <taxon>Dikarya</taxon>
        <taxon>Ascomycota</taxon>
        <taxon>Pezizomycotina</taxon>
        <taxon>Eurotiomycetes</taxon>
        <taxon>Chaetothyriomycetidae</taxon>
        <taxon>Chaetothyriales</taxon>
        <taxon>Trichomeriaceae</taxon>
        <taxon>Lithohypha</taxon>
    </lineage>
</organism>
<evidence type="ECO:0000256" key="12">
    <source>
        <dbReference type="SAM" id="MobiDB-lite"/>
    </source>
</evidence>
<comment type="caution">
    <text evidence="14">The sequence shown here is derived from an EMBL/GenBank/DDBJ whole genome shotgun (WGS) entry which is preliminary data.</text>
</comment>
<comment type="similarity">
    <text evidence="5">Belongs to the ubiquitin conjugation factor E4 family.</text>
</comment>
<keyword evidence="11" id="KW-0175">Coiled coil</keyword>
<protein>
    <submittedName>
        <fullName evidence="14">Ubiquitin conjugation factor E4</fullName>
        <ecNumber evidence="14">2.3.2.27</ecNumber>
    </submittedName>
</protein>
<dbReference type="Pfam" id="PF04564">
    <property type="entry name" value="U-box"/>
    <property type="match status" value="1"/>
</dbReference>
<keyword evidence="9" id="KW-0697">Rotamase</keyword>
<evidence type="ECO:0000313" key="14">
    <source>
        <dbReference type="EMBL" id="KAK5090159.1"/>
    </source>
</evidence>
<dbReference type="PANTHER" id="PTHR13931">
    <property type="entry name" value="UBIQUITINATION FACTOR E4"/>
    <property type="match status" value="1"/>
</dbReference>
<dbReference type="PROSITE" id="PS51698">
    <property type="entry name" value="U_BOX"/>
    <property type="match status" value="1"/>
</dbReference>
<evidence type="ECO:0000256" key="6">
    <source>
        <dbReference type="ARBA" id="ARBA00022490"/>
    </source>
</evidence>
<dbReference type="InterPro" id="IPR019474">
    <property type="entry name" value="Ub_conjug_fac_E4_core"/>
</dbReference>
<dbReference type="GO" id="GO:0003755">
    <property type="term" value="F:peptidyl-prolyl cis-trans isomerase activity"/>
    <property type="evidence" value="ECO:0007669"/>
    <property type="project" value="UniProtKB-KW"/>
</dbReference>
<dbReference type="EMBL" id="JAVRRJ010000001">
    <property type="protein sequence ID" value="KAK5090159.1"/>
    <property type="molecule type" value="Genomic_DNA"/>
</dbReference>
<dbReference type="Gene3D" id="3.30.40.10">
    <property type="entry name" value="Zinc/RING finger domain, C3HC4 (zinc finger)"/>
    <property type="match status" value="1"/>
</dbReference>
<feature type="region of interest" description="Disordered" evidence="12">
    <location>
        <begin position="826"/>
        <end position="845"/>
    </location>
</feature>
<feature type="coiled-coil region" evidence="11">
    <location>
        <begin position="534"/>
        <end position="568"/>
    </location>
</feature>
<evidence type="ECO:0000256" key="1">
    <source>
        <dbReference type="ARBA" id="ARBA00000900"/>
    </source>
</evidence>
<dbReference type="CDD" id="cd16657">
    <property type="entry name" value="RING-Ubox_UBE4A"/>
    <property type="match status" value="1"/>
</dbReference>
<feature type="compositionally biased region" description="Polar residues" evidence="12">
    <location>
        <begin position="40"/>
        <end position="60"/>
    </location>
</feature>
<dbReference type="InterPro" id="IPR045132">
    <property type="entry name" value="UBE4"/>
</dbReference>
<evidence type="ECO:0000256" key="10">
    <source>
        <dbReference type="ARBA" id="ARBA00023242"/>
    </source>
</evidence>
<evidence type="ECO:0000256" key="5">
    <source>
        <dbReference type="ARBA" id="ARBA00007434"/>
    </source>
</evidence>
<keyword evidence="7 14" id="KW-0808">Transferase</keyword>
<comment type="pathway">
    <text evidence="4">Protein modification; protein ubiquitination.</text>
</comment>
<comment type="subcellular location">
    <subcellularLocation>
        <location evidence="3">Cytoplasm</location>
    </subcellularLocation>
    <subcellularLocation>
        <location evidence="2">Nucleus</location>
    </subcellularLocation>
</comment>
<feature type="compositionally biased region" description="Low complexity" evidence="12">
    <location>
        <begin position="105"/>
        <end position="120"/>
    </location>
</feature>
<gene>
    <name evidence="14" type="primary">UFD2</name>
    <name evidence="14" type="ORF">LTR05_000329</name>
</gene>
<feature type="domain" description="U-box" evidence="13">
    <location>
        <begin position="996"/>
        <end position="1070"/>
    </location>
</feature>